<reference evidence="2 3" key="1">
    <citation type="journal article" date="2018" name="IMA Fungus">
        <title>IMA Genome-F 9: Draft genome sequence of Annulohypoxylon stygium, Aspergillus mulundensis, Berkeleyomyces basicola (syn. Thielaviopsis basicola), Ceratocystis smalleyi, two Cercospora beticola strains, Coleophoma cylindrospora, Fusarium fracticaudum, Phialophora cf. hyalina, and Morchella septimelata.</title>
        <authorList>
            <person name="Wingfield B.D."/>
            <person name="Bills G.F."/>
            <person name="Dong Y."/>
            <person name="Huang W."/>
            <person name="Nel W.J."/>
            <person name="Swalarsk-Parry B.S."/>
            <person name="Vaghefi N."/>
            <person name="Wilken P.M."/>
            <person name="An Z."/>
            <person name="de Beer Z.W."/>
            <person name="De Vos L."/>
            <person name="Chen L."/>
            <person name="Duong T.A."/>
            <person name="Gao Y."/>
            <person name="Hammerbacher A."/>
            <person name="Kikkert J.R."/>
            <person name="Li Y."/>
            <person name="Li H."/>
            <person name="Li K."/>
            <person name="Li Q."/>
            <person name="Liu X."/>
            <person name="Ma X."/>
            <person name="Naidoo K."/>
            <person name="Pethybridge S.J."/>
            <person name="Sun J."/>
            <person name="Steenkamp E.T."/>
            <person name="van der Nest M.A."/>
            <person name="van Wyk S."/>
            <person name="Wingfield M.J."/>
            <person name="Xiong C."/>
            <person name="Yue Q."/>
            <person name="Zhang X."/>
        </authorList>
    </citation>
    <scope>NUCLEOTIDE SEQUENCE [LARGE SCALE GENOMIC DNA]</scope>
    <source>
        <strain evidence="2 3">BP5796</strain>
    </source>
</reference>
<accession>A0A3D8T762</accession>
<dbReference type="AlphaFoldDB" id="A0A3D8T762"/>
<feature type="compositionally biased region" description="Low complexity" evidence="1">
    <location>
        <begin position="286"/>
        <end position="302"/>
    </location>
</feature>
<feature type="region of interest" description="Disordered" evidence="1">
    <location>
        <begin position="408"/>
        <end position="514"/>
    </location>
</feature>
<proteinExistence type="predicted"/>
<sequence length="717" mass="78020">MQLAIANSMPSQIDVDDDVEMDTPPEQKSSSPETGSERGAEVLEVEEDAKVTRESAEEEESKDGSMNGESRQYTPDHSEDDTAIEKDQKAQRGSHLKIFEEPPAFHPSSIKVSKEFSELKQMISLSSDEAVQAVLREHWKKFLFGEEEDAPQATIDDHVSFILRIGVTNASEDVLELFAASASKSRRFVSHALTNTTSDQIDAYVPPEILEPILRDRLKSIPAMQLIQWLAEAERLGYSADDIMENDDESLVMPNLPGAKFTGHADHEVVQEDVPIRRNHSPGEGQRQQPQMVQQAVQYQPPKATHYQTQNNTPQVVQYRSPLPSTPLSAAHSRPNSDGTPPHTCANCRRVLPTAGGYDFHVAKKVCLRAAPPGGWKGVCKNCGQGFTTKQGHDYHDMKNVCYGNTASPSAPTSSAVTPSHQGANPQIPRPSYNQAASIPTPAYSPPPNSSQARAHPTARPAFNPVRNPAIPALSTPRFVSETPSQAGSQGSSGGPRRQAYADSPETRIAPDALPPAKLAELNKKLADIDYKYETDCATVRNDPNLSEVTKQQKLTSLKNGCASRKSQTRKSFGVTLRLRDKDKKFMKQQGLQTGQKKTPGSAVVNHYVDPRSEQFRRASSGSVNPPPEQTKPLLKYATPPPPTAVGGFTPLNRPGVTPPIVASVTTQRARRESGEKLLGNVQGVKRQRTNSQLNDGEDTVMVISSDEDGGGGGGTS</sequence>
<dbReference type="Proteomes" id="UP000256328">
    <property type="component" value="Unassembled WGS sequence"/>
</dbReference>
<name>A0A3D8T762_9HELO</name>
<feature type="compositionally biased region" description="Polar residues" evidence="1">
    <location>
        <begin position="306"/>
        <end position="318"/>
    </location>
</feature>
<feature type="region of interest" description="Disordered" evidence="1">
    <location>
        <begin position="277"/>
        <end position="343"/>
    </location>
</feature>
<feature type="region of interest" description="Disordered" evidence="1">
    <location>
        <begin position="614"/>
        <end position="635"/>
    </location>
</feature>
<organism evidence="2 3">
    <name type="scientific">Coleophoma crateriformis</name>
    <dbReference type="NCBI Taxonomy" id="565419"/>
    <lineage>
        <taxon>Eukaryota</taxon>
        <taxon>Fungi</taxon>
        <taxon>Dikarya</taxon>
        <taxon>Ascomycota</taxon>
        <taxon>Pezizomycotina</taxon>
        <taxon>Leotiomycetes</taxon>
        <taxon>Helotiales</taxon>
        <taxon>Dermateaceae</taxon>
        <taxon>Coleophoma</taxon>
    </lineage>
</organism>
<evidence type="ECO:0000256" key="1">
    <source>
        <dbReference type="SAM" id="MobiDB-lite"/>
    </source>
</evidence>
<evidence type="ECO:0000313" key="2">
    <source>
        <dbReference type="EMBL" id="RDW94386.1"/>
    </source>
</evidence>
<protein>
    <submittedName>
        <fullName evidence="2">Uncharacterized protein</fullName>
    </submittedName>
</protein>
<feature type="region of interest" description="Disordered" evidence="1">
    <location>
        <begin position="685"/>
        <end position="717"/>
    </location>
</feature>
<dbReference type="OrthoDB" id="37886at2759"/>
<feature type="compositionally biased region" description="Low complexity" evidence="1">
    <location>
        <begin position="484"/>
        <end position="499"/>
    </location>
</feature>
<feature type="compositionally biased region" description="Acidic residues" evidence="1">
    <location>
        <begin position="14"/>
        <end position="23"/>
    </location>
</feature>
<dbReference type="EMBL" id="PDLN01000001">
    <property type="protein sequence ID" value="RDW94386.1"/>
    <property type="molecule type" value="Genomic_DNA"/>
</dbReference>
<feature type="compositionally biased region" description="Low complexity" evidence="1">
    <location>
        <begin position="408"/>
        <end position="420"/>
    </location>
</feature>
<feature type="region of interest" description="Disordered" evidence="1">
    <location>
        <begin position="1"/>
        <end position="92"/>
    </location>
</feature>
<evidence type="ECO:0000313" key="3">
    <source>
        <dbReference type="Proteomes" id="UP000256328"/>
    </source>
</evidence>
<gene>
    <name evidence="2" type="ORF">BP5796_00149</name>
</gene>
<comment type="caution">
    <text evidence="2">The sequence shown here is derived from an EMBL/GenBank/DDBJ whole genome shotgun (WGS) entry which is preliminary data.</text>
</comment>
<keyword evidence="3" id="KW-1185">Reference proteome</keyword>